<comment type="caution">
    <text evidence="1">The sequence shown here is derived from an EMBL/GenBank/DDBJ whole genome shotgun (WGS) entry which is preliminary data.</text>
</comment>
<gene>
    <name evidence="1" type="ORF">SE18_14400</name>
</gene>
<evidence type="ECO:0000313" key="1">
    <source>
        <dbReference type="EMBL" id="KPL86068.1"/>
    </source>
</evidence>
<dbReference type="STRING" id="70996.SE18_14400"/>
<proteinExistence type="predicted"/>
<dbReference type="RefSeq" id="WP_054535157.1">
    <property type="nucleotide sequence ID" value="NZ_LGKP01000022.1"/>
</dbReference>
<organism evidence="1 2">
    <name type="scientific">Herpetosiphon geysericola</name>
    <dbReference type="NCBI Taxonomy" id="70996"/>
    <lineage>
        <taxon>Bacteria</taxon>
        <taxon>Bacillati</taxon>
        <taxon>Chloroflexota</taxon>
        <taxon>Chloroflexia</taxon>
        <taxon>Herpetosiphonales</taxon>
        <taxon>Herpetosiphonaceae</taxon>
        <taxon>Herpetosiphon</taxon>
    </lineage>
</organism>
<reference evidence="1 2" key="1">
    <citation type="submission" date="2015-07" db="EMBL/GenBank/DDBJ databases">
        <title>Whole genome sequence of Herpetosiphon geysericola DSM 7119.</title>
        <authorList>
            <person name="Hemp J."/>
            <person name="Ward L.M."/>
            <person name="Pace L.A."/>
            <person name="Fischer W.W."/>
        </authorList>
    </citation>
    <scope>NUCLEOTIDE SEQUENCE [LARGE SCALE GENOMIC DNA]</scope>
    <source>
        <strain evidence="1 2">DSM 7119</strain>
    </source>
</reference>
<dbReference type="PATRIC" id="fig|70996.4.peg.3514"/>
<dbReference type="OrthoDB" id="839391at2"/>
<protein>
    <submittedName>
        <fullName evidence="1">Crystallin</fullName>
    </submittedName>
</protein>
<dbReference type="EMBL" id="LGKP01000022">
    <property type="protein sequence ID" value="KPL86068.1"/>
    <property type="molecule type" value="Genomic_DNA"/>
</dbReference>
<sequence length="98" mass="10622">MNNSTPAKQQICPICDNAVQPMPRYPRYVCAACVALATDQHGRGVQFFNTGLMGTGCAGSYRADQAAYPSDQCWINGQRCCAKEARFGGIVIEVVDDE</sequence>
<keyword evidence="2" id="KW-1185">Reference proteome</keyword>
<dbReference type="AlphaFoldDB" id="A0A0P6YA03"/>
<dbReference type="Proteomes" id="UP000050277">
    <property type="component" value="Unassembled WGS sequence"/>
</dbReference>
<name>A0A0P6YA03_9CHLR</name>
<evidence type="ECO:0000313" key="2">
    <source>
        <dbReference type="Proteomes" id="UP000050277"/>
    </source>
</evidence>
<accession>A0A0P6YA03</accession>